<comment type="caution">
    <text evidence="3">The sequence shown here is derived from an EMBL/GenBank/DDBJ whole genome shotgun (WGS) entry which is preliminary data.</text>
</comment>
<dbReference type="AlphaFoldDB" id="A0A7W8ZJ79"/>
<dbReference type="InterPro" id="IPR013320">
    <property type="entry name" value="ConA-like_dom_sf"/>
</dbReference>
<dbReference type="GO" id="GO:0004553">
    <property type="term" value="F:hydrolase activity, hydrolyzing O-glycosyl compounds"/>
    <property type="evidence" value="ECO:0007669"/>
    <property type="project" value="InterPro"/>
</dbReference>
<proteinExistence type="inferred from homology"/>
<reference evidence="3 4" key="1">
    <citation type="submission" date="2020-08" db="EMBL/GenBank/DDBJ databases">
        <title>Genomic Encyclopedia of Type Strains, Phase IV (KMG-V): Genome sequencing to study the core and pangenomes of soil and plant-associated prokaryotes.</title>
        <authorList>
            <person name="Whitman W."/>
        </authorList>
    </citation>
    <scope>NUCLEOTIDE SEQUENCE [LARGE SCALE GENOMIC DNA]</scope>
    <source>
        <strain evidence="3 4">S3M1</strain>
    </source>
</reference>
<name>A0A7W8ZJ79_9SPHI</name>
<dbReference type="EMBL" id="JACHCE010000001">
    <property type="protein sequence ID" value="MBB5635006.1"/>
    <property type="molecule type" value="Genomic_DNA"/>
</dbReference>
<dbReference type="Gene3D" id="2.60.120.200">
    <property type="match status" value="1"/>
</dbReference>
<organism evidence="3 4">
    <name type="scientific">Pedobacter cryoconitis</name>
    <dbReference type="NCBI Taxonomy" id="188932"/>
    <lineage>
        <taxon>Bacteria</taxon>
        <taxon>Pseudomonadati</taxon>
        <taxon>Bacteroidota</taxon>
        <taxon>Sphingobacteriia</taxon>
        <taxon>Sphingobacteriales</taxon>
        <taxon>Sphingobacteriaceae</taxon>
        <taxon>Pedobacter</taxon>
    </lineage>
</organism>
<accession>A0A7W8ZJ79</accession>
<evidence type="ECO:0000256" key="1">
    <source>
        <dbReference type="ARBA" id="ARBA00006865"/>
    </source>
</evidence>
<feature type="domain" description="GH16" evidence="2">
    <location>
        <begin position="76"/>
        <end position="306"/>
    </location>
</feature>
<dbReference type="PROSITE" id="PS51762">
    <property type="entry name" value="GH16_2"/>
    <property type="match status" value="1"/>
</dbReference>
<dbReference type="PANTHER" id="PTHR10963">
    <property type="entry name" value="GLYCOSYL HYDROLASE-RELATED"/>
    <property type="match status" value="1"/>
</dbReference>
<sequence length="408" mass="45536">MIADIEISRLATETTQHFAYNKPAITPINGLAPGQSLTSEGYLKVVAWEDIVNKPDPSVARDQYKFSPSITWGDEFNYTGAPDPKKWNMSTGNGYYGWGNHELQHFTGRSKNVKVEDGKLKIIALNEPYNGFDYTSGKIVSNKKQRYGRYIIKAKMPLGAGLWPAIFGFGERHKDYDLKTWPNCGEFDIVEIKGQHDGELNYNVHSAKSYGASNMVTLPTHVTLNKFNEYRIDWTPDYIKWYFNGTLMRTFTNNGNGYDGWPFNDYFDLNICLSVGGDFVGNNINKVAMPAIMEIEYVRYYALINLNKKSQYVQNPIQPRLSPASAKIVKSGSQTFTVTNVPANTTVHWYALGNDLRGFGLSGSKITITSAMLQAGGLSSGSSLEFFVDFIDANGVSSKATRGTLTIQ</sequence>
<dbReference type="SUPFAM" id="SSF49899">
    <property type="entry name" value="Concanavalin A-like lectins/glucanases"/>
    <property type="match status" value="1"/>
</dbReference>
<dbReference type="RefSeq" id="WP_183879286.1">
    <property type="nucleotide sequence ID" value="NZ_JACHCE010000001.1"/>
</dbReference>
<evidence type="ECO:0000259" key="2">
    <source>
        <dbReference type="PROSITE" id="PS51762"/>
    </source>
</evidence>
<dbReference type="Proteomes" id="UP000537204">
    <property type="component" value="Unassembled WGS sequence"/>
</dbReference>
<dbReference type="InterPro" id="IPR000757">
    <property type="entry name" value="Beta-glucanase-like"/>
</dbReference>
<dbReference type="PANTHER" id="PTHR10963:SF55">
    <property type="entry name" value="GLYCOSIDE HYDROLASE FAMILY 16 PROTEIN"/>
    <property type="match status" value="1"/>
</dbReference>
<protein>
    <submittedName>
        <fullName evidence="3">Beta-glucanase (GH16 family)</fullName>
    </submittedName>
</protein>
<dbReference type="CDD" id="cd08023">
    <property type="entry name" value="GH16_laminarinase_like"/>
    <property type="match status" value="1"/>
</dbReference>
<dbReference type="GO" id="GO:0005975">
    <property type="term" value="P:carbohydrate metabolic process"/>
    <property type="evidence" value="ECO:0007669"/>
    <property type="project" value="InterPro"/>
</dbReference>
<evidence type="ECO:0000313" key="4">
    <source>
        <dbReference type="Proteomes" id="UP000537204"/>
    </source>
</evidence>
<dbReference type="Pfam" id="PF00722">
    <property type="entry name" value="Glyco_hydro_16"/>
    <property type="match status" value="1"/>
</dbReference>
<comment type="similarity">
    <text evidence="1">Belongs to the glycosyl hydrolase 16 family.</text>
</comment>
<gene>
    <name evidence="3" type="ORF">HDE68_000891</name>
</gene>
<dbReference type="InterPro" id="IPR050546">
    <property type="entry name" value="Glycosyl_Hydrlase_16"/>
</dbReference>
<evidence type="ECO:0000313" key="3">
    <source>
        <dbReference type="EMBL" id="MBB5635006.1"/>
    </source>
</evidence>